<dbReference type="Gene3D" id="3.40.630.30">
    <property type="match status" value="1"/>
</dbReference>
<dbReference type="EMBL" id="CP096023">
    <property type="protein sequence ID" value="UPM45248.1"/>
    <property type="molecule type" value="Genomic_DNA"/>
</dbReference>
<proteinExistence type="predicted"/>
<evidence type="ECO:0000259" key="3">
    <source>
        <dbReference type="PROSITE" id="PS51186"/>
    </source>
</evidence>
<feature type="domain" description="N-acetyltransferase" evidence="3">
    <location>
        <begin position="1"/>
        <end position="161"/>
    </location>
</feature>
<dbReference type="InterPro" id="IPR016181">
    <property type="entry name" value="Acyl_CoA_acyltransferase"/>
</dbReference>
<geneLocation type="plasmid" evidence="4 5">
    <name>unnamed4</name>
</geneLocation>
<dbReference type="EC" id="2.3.1.-" evidence="4"/>
<dbReference type="GeneID" id="71930193"/>
<dbReference type="GO" id="GO:0016747">
    <property type="term" value="F:acyltransferase activity, transferring groups other than amino-acyl groups"/>
    <property type="evidence" value="ECO:0007669"/>
    <property type="project" value="InterPro"/>
</dbReference>
<name>A0A8U0A9W4_9EURY</name>
<dbReference type="KEGG" id="haad:MW046_19060"/>
<keyword evidence="5" id="KW-1185">Reference proteome</keyword>
<keyword evidence="1 4" id="KW-0808">Transferase</keyword>
<protein>
    <submittedName>
        <fullName evidence="4">GNAT family N-acetyltransferase</fullName>
        <ecNumber evidence="4">2.3.1.-</ecNumber>
    </submittedName>
</protein>
<dbReference type="AlphaFoldDB" id="A0A8U0A9W4"/>
<evidence type="ECO:0000256" key="1">
    <source>
        <dbReference type="ARBA" id="ARBA00022679"/>
    </source>
</evidence>
<gene>
    <name evidence="4" type="ORF">MW046_19060</name>
</gene>
<evidence type="ECO:0000256" key="2">
    <source>
        <dbReference type="ARBA" id="ARBA00023315"/>
    </source>
</evidence>
<dbReference type="CDD" id="cd04301">
    <property type="entry name" value="NAT_SF"/>
    <property type="match status" value="1"/>
</dbReference>
<dbReference type="Pfam" id="PF00583">
    <property type="entry name" value="Acetyltransf_1"/>
    <property type="match status" value="1"/>
</dbReference>
<dbReference type="InterPro" id="IPR043854">
    <property type="entry name" value="DUF5816"/>
</dbReference>
<dbReference type="InterPro" id="IPR050832">
    <property type="entry name" value="Bact_Acetyltransf"/>
</dbReference>
<accession>A0A8U0A9W4</accession>
<dbReference type="Proteomes" id="UP000831768">
    <property type="component" value="Plasmid unnamed4"/>
</dbReference>
<reference evidence="4" key="1">
    <citation type="submission" date="2022-04" db="EMBL/GenBank/DDBJ databases">
        <title>Halocatena sp. nov., isolated from a salt lake.</title>
        <authorList>
            <person name="Cui H.-L."/>
        </authorList>
    </citation>
    <scope>NUCLEOTIDE SEQUENCE</scope>
    <source>
        <strain evidence="4">AD-1</strain>
        <plasmid evidence="4">unnamed4</plasmid>
    </source>
</reference>
<evidence type="ECO:0000313" key="5">
    <source>
        <dbReference type="Proteomes" id="UP000831768"/>
    </source>
</evidence>
<dbReference type="InterPro" id="IPR000182">
    <property type="entry name" value="GNAT_dom"/>
</dbReference>
<organism evidence="4 5">
    <name type="scientific">Halocatena salina</name>
    <dbReference type="NCBI Taxonomy" id="2934340"/>
    <lineage>
        <taxon>Archaea</taxon>
        <taxon>Methanobacteriati</taxon>
        <taxon>Methanobacteriota</taxon>
        <taxon>Stenosarchaea group</taxon>
        <taxon>Halobacteria</taxon>
        <taxon>Halobacteriales</taxon>
        <taxon>Natronomonadaceae</taxon>
        <taxon>Halocatena</taxon>
    </lineage>
</organism>
<dbReference type="SUPFAM" id="SSF55729">
    <property type="entry name" value="Acyl-CoA N-acyltransferases (Nat)"/>
    <property type="match status" value="1"/>
</dbReference>
<sequence>MEIRPLDATEIDSVRRIARESLAASYGVLGDETIETAIEEWYAADAFDEYLASDEMVFLVAADEDDVVGFSQSHIVETVDKGRILWLHVAPEHRGRHIATELFDATRELLTERGTERITGLVLAENDEGNHFYTTHGFEKLYDRTITIAGNVHVENVYGEEGTELGELAPRTATDGEQIYVDFEESSRGSSGPFHPSYLEQDRTQLYGWYCSNCDTTDNAMDSMGHIKCNQCGNLRKATRWDAAYL</sequence>
<keyword evidence="4" id="KW-0614">Plasmid</keyword>
<dbReference type="PANTHER" id="PTHR43877">
    <property type="entry name" value="AMINOALKYLPHOSPHONATE N-ACETYLTRANSFERASE-RELATED-RELATED"/>
    <property type="match status" value="1"/>
</dbReference>
<dbReference type="Pfam" id="PF19133">
    <property type="entry name" value="DUF5816"/>
    <property type="match status" value="1"/>
</dbReference>
<evidence type="ECO:0000313" key="4">
    <source>
        <dbReference type="EMBL" id="UPM45248.1"/>
    </source>
</evidence>
<dbReference type="RefSeq" id="WP_247995902.1">
    <property type="nucleotide sequence ID" value="NZ_CP096023.1"/>
</dbReference>
<dbReference type="PANTHER" id="PTHR43877:SF1">
    <property type="entry name" value="ACETYLTRANSFERASE"/>
    <property type="match status" value="1"/>
</dbReference>
<keyword evidence="2 4" id="KW-0012">Acyltransferase</keyword>
<dbReference type="PROSITE" id="PS51186">
    <property type="entry name" value="GNAT"/>
    <property type="match status" value="1"/>
</dbReference>